<evidence type="ECO:0000313" key="2">
    <source>
        <dbReference type="EMBL" id="SFD56410.1"/>
    </source>
</evidence>
<dbReference type="AlphaFoldDB" id="A0A1I1TLR5"/>
<dbReference type="InterPro" id="IPR012337">
    <property type="entry name" value="RNaseH-like_sf"/>
</dbReference>
<dbReference type="PANTHER" id="PTHR33258:SF1">
    <property type="entry name" value="TRANSPOSASE INSL FOR INSERTION SEQUENCE ELEMENT IS186A-RELATED"/>
    <property type="match status" value="1"/>
</dbReference>
<dbReference type="GO" id="GO:0003677">
    <property type="term" value="F:DNA binding"/>
    <property type="evidence" value="ECO:0007669"/>
    <property type="project" value="InterPro"/>
</dbReference>
<reference evidence="3" key="1">
    <citation type="submission" date="2016-10" db="EMBL/GenBank/DDBJ databases">
        <authorList>
            <person name="Varghese N."/>
            <person name="Submissions S."/>
        </authorList>
    </citation>
    <scope>NUCLEOTIDE SEQUENCE [LARGE SCALE GENOMIC DNA]</scope>
    <source>
        <strain evidence="3">CGMCC 1.12041</strain>
    </source>
</reference>
<evidence type="ECO:0000259" key="1">
    <source>
        <dbReference type="Pfam" id="PF01609"/>
    </source>
</evidence>
<dbReference type="SUPFAM" id="SSF53098">
    <property type="entry name" value="Ribonuclease H-like"/>
    <property type="match status" value="1"/>
</dbReference>
<protein>
    <submittedName>
        <fullName evidence="2">Transposase DDE domain-containing protein</fullName>
    </submittedName>
</protein>
<keyword evidence="3" id="KW-1185">Reference proteome</keyword>
<proteinExistence type="predicted"/>
<evidence type="ECO:0000313" key="3">
    <source>
        <dbReference type="Proteomes" id="UP000198639"/>
    </source>
</evidence>
<dbReference type="InterPro" id="IPR002559">
    <property type="entry name" value="Transposase_11"/>
</dbReference>
<feature type="domain" description="Transposase IS4-like" evidence="1">
    <location>
        <begin position="2"/>
        <end position="50"/>
    </location>
</feature>
<name>A0A1I1TLR5_9BURK</name>
<gene>
    <name evidence="2" type="ORF">SAMN05216204_12866</name>
</gene>
<dbReference type="STRING" id="1164594.SAMN05216204_12866"/>
<dbReference type="Proteomes" id="UP000198639">
    <property type="component" value="Unassembled WGS sequence"/>
</dbReference>
<dbReference type="Pfam" id="PF01609">
    <property type="entry name" value="DDE_Tnp_1"/>
    <property type="match status" value="1"/>
</dbReference>
<dbReference type="GO" id="GO:0004803">
    <property type="term" value="F:transposase activity"/>
    <property type="evidence" value="ECO:0007669"/>
    <property type="project" value="InterPro"/>
</dbReference>
<sequence>MEIAQRYKERWGIELFFKWIKQHLKIKSFLGRSENAVRIQILTALITYLLVALLHHSRQATNSLWDFLCLISATLFQRPDAEAAAVRRRREWQTHAKNQGCLF</sequence>
<dbReference type="OrthoDB" id="9796012at2"/>
<dbReference type="EMBL" id="FOLD01000028">
    <property type="protein sequence ID" value="SFD56410.1"/>
    <property type="molecule type" value="Genomic_DNA"/>
</dbReference>
<dbReference type="GO" id="GO:0006313">
    <property type="term" value="P:DNA transposition"/>
    <property type="evidence" value="ECO:0007669"/>
    <property type="project" value="InterPro"/>
</dbReference>
<accession>A0A1I1TLR5</accession>
<dbReference type="PANTHER" id="PTHR33258">
    <property type="entry name" value="TRANSPOSASE INSL FOR INSERTION SEQUENCE ELEMENT IS186A-RELATED"/>
    <property type="match status" value="1"/>
</dbReference>
<organism evidence="2 3">
    <name type="scientific">Massilia yuzhufengensis</name>
    <dbReference type="NCBI Taxonomy" id="1164594"/>
    <lineage>
        <taxon>Bacteria</taxon>
        <taxon>Pseudomonadati</taxon>
        <taxon>Pseudomonadota</taxon>
        <taxon>Betaproteobacteria</taxon>
        <taxon>Burkholderiales</taxon>
        <taxon>Oxalobacteraceae</taxon>
        <taxon>Telluria group</taxon>
        <taxon>Massilia</taxon>
    </lineage>
</organism>